<name>A0ABS9BIV3_9BACT</name>
<keyword evidence="1" id="KW-1133">Transmembrane helix</keyword>
<evidence type="ECO:0008006" key="4">
    <source>
        <dbReference type="Google" id="ProtNLM"/>
    </source>
</evidence>
<protein>
    <recommendedName>
        <fullName evidence="4">DUF2007 domain-containing protein</fullName>
    </recommendedName>
</protein>
<organism evidence="2 3">
    <name type="scientific">Flavihumibacter fluminis</name>
    <dbReference type="NCBI Taxonomy" id="2909236"/>
    <lineage>
        <taxon>Bacteria</taxon>
        <taxon>Pseudomonadati</taxon>
        <taxon>Bacteroidota</taxon>
        <taxon>Chitinophagia</taxon>
        <taxon>Chitinophagales</taxon>
        <taxon>Chitinophagaceae</taxon>
        <taxon>Flavihumibacter</taxon>
    </lineage>
</organism>
<keyword evidence="1" id="KW-0812">Transmembrane</keyword>
<feature type="transmembrane region" description="Helical" evidence="1">
    <location>
        <begin position="190"/>
        <end position="206"/>
    </location>
</feature>
<dbReference type="Proteomes" id="UP001200145">
    <property type="component" value="Unassembled WGS sequence"/>
</dbReference>
<keyword evidence="3" id="KW-1185">Reference proteome</keyword>
<proteinExistence type="predicted"/>
<comment type="caution">
    <text evidence="2">The sequence shown here is derived from an EMBL/GenBank/DDBJ whole genome shotgun (WGS) entry which is preliminary data.</text>
</comment>
<evidence type="ECO:0000256" key="1">
    <source>
        <dbReference type="SAM" id="Phobius"/>
    </source>
</evidence>
<reference evidence="2 3" key="1">
    <citation type="submission" date="2022-01" db="EMBL/GenBank/DDBJ databases">
        <title>Flavihumibacter sp. nov., isolated from sediment of a river.</title>
        <authorList>
            <person name="Liu H."/>
        </authorList>
    </citation>
    <scope>NUCLEOTIDE SEQUENCE [LARGE SCALE GENOMIC DNA]</scope>
    <source>
        <strain evidence="2 3">RY-1</strain>
    </source>
</reference>
<gene>
    <name evidence="2" type="ORF">L0U88_13510</name>
</gene>
<keyword evidence="1" id="KW-0472">Membrane</keyword>
<feature type="transmembrane region" description="Helical" evidence="1">
    <location>
        <begin position="139"/>
        <end position="163"/>
    </location>
</feature>
<dbReference type="RefSeq" id="WP_234866598.1">
    <property type="nucleotide sequence ID" value="NZ_JAKEVY010000003.1"/>
</dbReference>
<sequence length="218" mass="24937">MKNFATYSRFLTQEDASMLTDILTDLQIPYKIEKDTSQVGSIFIGETPDPVIEVKIQQQDFPKVNELFVKQANQDFVHPDFEHYFSSYSANELSAVLAEPNEWNAYDLEIARLFLLQKNPEATIPTPNFKKAFQPEKIAFKWILAGYMLCFLSIFGVFVGLAISQAKKTLQSGEIVHIYDFQSVQHGKNMVVFGTITSIFIILYKLKGGYTYWSSLPF</sequence>
<accession>A0ABS9BIV3</accession>
<evidence type="ECO:0000313" key="2">
    <source>
        <dbReference type="EMBL" id="MCF1715649.1"/>
    </source>
</evidence>
<dbReference type="EMBL" id="JAKEVY010000003">
    <property type="protein sequence ID" value="MCF1715649.1"/>
    <property type="molecule type" value="Genomic_DNA"/>
</dbReference>
<evidence type="ECO:0000313" key="3">
    <source>
        <dbReference type="Proteomes" id="UP001200145"/>
    </source>
</evidence>